<feature type="compositionally biased region" description="Polar residues" evidence="1">
    <location>
        <begin position="59"/>
        <end position="72"/>
    </location>
</feature>
<feature type="region of interest" description="Disordered" evidence="1">
    <location>
        <begin position="47"/>
        <end position="72"/>
    </location>
</feature>
<sequence>MSGDILPLGNSNDIHHTSNNGTVFVDPAVIERSAQVCSSTSYKRDFTAKPPCRPDLPSCSPSSAATQLRTSTPLSTRRVLDLRYRQQLASSRRWPSSSATTSFLLELITLCARIPLPGRPRLRSPSHMQMEEGDPVIATESWSATSGAAGTWPTEDRCARRTRLGQPANTQGADSN</sequence>
<feature type="region of interest" description="Disordered" evidence="1">
    <location>
        <begin position="142"/>
        <end position="176"/>
    </location>
</feature>
<organism evidence="2 3">
    <name type="scientific">Phytophthora aleatoria</name>
    <dbReference type="NCBI Taxonomy" id="2496075"/>
    <lineage>
        <taxon>Eukaryota</taxon>
        <taxon>Sar</taxon>
        <taxon>Stramenopiles</taxon>
        <taxon>Oomycota</taxon>
        <taxon>Peronosporomycetes</taxon>
        <taxon>Peronosporales</taxon>
        <taxon>Peronosporaceae</taxon>
        <taxon>Phytophthora</taxon>
    </lineage>
</organism>
<dbReference type="EMBL" id="JAENGY010001565">
    <property type="protein sequence ID" value="KAG6948402.1"/>
    <property type="molecule type" value="Genomic_DNA"/>
</dbReference>
<comment type="caution">
    <text evidence="2">The sequence shown here is derived from an EMBL/GenBank/DDBJ whole genome shotgun (WGS) entry which is preliminary data.</text>
</comment>
<gene>
    <name evidence="2" type="ORF">JG688_00015106</name>
</gene>
<proteinExistence type="predicted"/>
<feature type="compositionally biased region" description="Polar residues" evidence="1">
    <location>
        <begin position="167"/>
        <end position="176"/>
    </location>
</feature>
<accession>A0A8J5IAR8</accession>
<dbReference type="AlphaFoldDB" id="A0A8J5IAR8"/>
<evidence type="ECO:0000313" key="3">
    <source>
        <dbReference type="Proteomes" id="UP000709295"/>
    </source>
</evidence>
<dbReference type="Proteomes" id="UP000709295">
    <property type="component" value="Unassembled WGS sequence"/>
</dbReference>
<name>A0A8J5IAR8_9STRA</name>
<reference evidence="2" key="1">
    <citation type="submission" date="2021-01" db="EMBL/GenBank/DDBJ databases">
        <title>Phytophthora aleatoria, a newly-described species from Pinus radiata is distinct from Phytophthora cactorum isolates based on comparative genomics.</title>
        <authorList>
            <person name="Mcdougal R."/>
            <person name="Panda P."/>
            <person name="Williams N."/>
            <person name="Studholme D.J."/>
        </authorList>
    </citation>
    <scope>NUCLEOTIDE SEQUENCE</scope>
    <source>
        <strain evidence="2">NZFS 4037</strain>
    </source>
</reference>
<protein>
    <submittedName>
        <fullName evidence="2">Uncharacterized protein</fullName>
    </submittedName>
</protein>
<evidence type="ECO:0000313" key="2">
    <source>
        <dbReference type="EMBL" id="KAG6948402.1"/>
    </source>
</evidence>
<keyword evidence="3" id="KW-1185">Reference proteome</keyword>
<evidence type="ECO:0000256" key="1">
    <source>
        <dbReference type="SAM" id="MobiDB-lite"/>
    </source>
</evidence>